<gene>
    <name evidence="2" type="ORF">AArcSt2_09200</name>
</gene>
<reference evidence="2" key="1">
    <citation type="journal article" date="2022" name="Syst. Appl. Microbiol.">
        <title>Natronocalculus amylovorans gen. nov., sp. nov., and Natranaeroarchaeum aerophilus sp. nov., dominant culturable amylolytic natronoarchaea from hypersaline soda lakes in southwestern Siberia.</title>
        <authorList>
            <person name="Sorokin D.Y."/>
            <person name="Elcheninov A.G."/>
            <person name="Khizhniak T.V."/>
            <person name="Koenen M."/>
            <person name="Bale N.J."/>
            <person name="Damste J.S.S."/>
            <person name="Kublanov I.V."/>
        </authorList>
    </citation>
    <scope>NUCLEOTIDE SEQUENCE</scope>
    <source>
        <strain evidence="2">AArc-St2</strain>
    </source>
</reference>
<dbReference type="RefSeq" id="WP_250584111.1">
    <property type="nucleotide sequence ID" value="NZ_JAKRVX010000003.1"/>
</dbReference>
<protein>
    <recommendedName>
        <fullName evidence="4">Lipoprotein</fullName>
    </recommendedName>
</protein>
<proteinExistence type="predicted"/>
<feature type="region of interest" description="Disordered" evidence="1">
    <location>
        <begin position="131"/>
        <end position="152"/>
    </location>
</feature>
<reference evidence="2" key="2">
    <citation type="submission" date="2022-02" db="EMBL/GenBank/DDBJ databases">
        <authorList>
            <person name="Elcheninov A.G."/>
            <person name="Sorokin D.Y."/>
            <person name="Kublanov I.V."/>
        </authorList>
    </citation>
    <scope>NUCLEOTIDE SEQUENCE</scope>
    <source>
        <strain evidence="2">AArc-St2</strain>
    </source>
</reference>
<dbReference type="AlphaFoldDB" id="A0AAE3FXD4"/>
<evidence type="ECO:0008006" key="4">
    <source>
        <dbReference type="Google" id="ProtNLM"/>
    </source>
</evidence>
<evidence type="ECO:0000313" key="2">
    <source>
        <dbReference type="EMBL" id="MCL9817118.1"/>
    </source>
</evidence>
<dbReference type="PROSITE" id="PS51257">
    <property type="entry name" value="PROKAR_LIPOPROTEIN"/>
    <property type="match status" value="1"/>
</dbReference>
<evidence type="ECO:0000256" key="1">
    <source>
        <dbReference type="SAM" id="MobiDB-lite"/>
    </source>
</evidence>
<accession>A0AAE3FXD4</accession>
<organism evidence="2 3">
    <name type="scientific">Natronocalculus amylovorans</name>
    <dbReference type="NCBI Taxonomy" id="2917812"/>
    <lineage>
        <taxon>Archaea</taxon>
        <taxon>Methanobacteriati</taxon>
        <taxon>Methanobacteriota</taxon>
        <taxon>Stenosarchaea group</taxon>
        <taxon>Halobacteria</taxon>
        <taxon>Halobacteriales</taxon>
        <taxon>Haloferacaceae</taxon>
        <taxon>Natronocalculus</taxon>
    </lineage>
</organism>
<name>A0AAE3FXD4_9EURY</name>
<comment type="caution">
    <text evidence="2">The sequence shown here is derived from an EMBL/GenBank/DDBJ whole genome shotgun (WGS) entry which is preliminary data.</text>
</comment>
<dbReference type="EMBL" id="JAKRVX010000003">
    <property type="protein sequence ID" value="MCL9817118.1"/>
    <property type="molecule type" value="Genomic_DNA"/>
</dbReference>
<evidence type="ECO:0000313" key="3">
    <source>
        <dbReference type="Proteomes" id="UP001203207"/>
    </source>
</evidence>
<sequence length="152" mass="16914">MKRRQLLSLSVVGVAMSTAGCITARRTAPLMFDPQPPDRPDECPFSHNFDVAFPVPLEDESVETLTAAYERELRASDGVDPDTLSIEVTLTSWGQSYIADLRVTVDDVDTGETYSAAYYVDERQLMRSTADGTELPVDPREGHSLECRQRID</sequence>
<feature type="compositionally biased region" description="Basic and acidic residues" evidence="1">
    <location>
        <begin position="137"/>
        <end position="152"/>
    </location>
</feature>
<keyword evidence="3" id="KW-1185">Reference proteome</keyword>
<dbReference type="Proteomes" id="UP001203207">
    <property type="component" value="Unassembled WGS sequence"/>
</dbReference>